<keyword evidence="6" id="KW-0170">Cobalt</keyword>
<proteinExistence type="inferred from homology"/>
<evidence type="ECO:0000256" key="5">
    <source>
        <dbReference type="ARBA" id="ARBA00023122"/>
    </source>
</evidence>
<comment type="function">
    <text evidence="7">Plays a role in the transport of magnesium and cobalt ions.</text>
</comment>
<dbReference type="NCBIfam" id="NF011675">
    <property type="entry name" value="PRK15094.1"/>
    <property type="match status" value="1"/>
</dbReference>
<evidence type="ECO:0000256" key="7">
    <source>
        <dbReference type="ARBA" id="ARBA00037273"/>
    </source>
</evidence>
<evidence type="ECO:0000256" key="8">
    <source>
        <dbReference type="ARBA" id="ARBA00040729"/>
    </source>
</evidence>
<feature type="domain" description="CBS" evidence="10">
    <location>
        <begin position="136"/>
        <end position="193"/>
    </location>
</feature>
<evidence type="ECO:0000313" key="12">
    <source>
        <dbReference type="Proteomes" id="UP000068447"/>
    </source>
</evidence>
<dbReference type="InterPro" id="IPR046342">
    <property type="entry name" value="CBS_dom_sf"/>
</dbReference>
<dbReference type="SMART" id="SM00116">
    <property type="entry name" value="CBS"/>
    <property type="match status" value="2"/>
</dbReference>
<evidence type="ECO:0000256" key="2">
    <source>
        <dbReference type="ARBA" id="ARBA00022448"/>
    </source>
</evidence>
<keyword evidence="2" id="KW-0813">Transport</keyword>
<evidence type="ECO:0000256" key="9">
    <source>
        <dbReference type="PROSITE-ProRule" id="PRU00703"/>
    </source>
</evidence>
<evidence type="ECO:0000256" key="1">
    <source>
        <dbReference type="ARBA" id="ARBA00006337"/>
    </source>
</evidence>
<dbReference type="Proteomes" id="UP000068447">
    <property type="component" value="Chromosome"/>
</dbReference>
<evidence type="ECO:0000259" key="10">
    <source>
        <dbReference type="PROSITE" id="PS51371"/>
    </source>
</evidence>
<sequence>MSDDNPHSSNGSANKGWLEKIVQTFSGEPQNREELAEVITEAEQREVIDSATREMIDGVLEISEMRVRDIMIPRAQIVTIGIEQSVKEFLPVMLESAHSRFPVINEDKDHIEGILLAKDLLTYAFSPEKEFKLKDVLRPAIIVPESKRVDVLLREFREERYHMAIVVDEYGGVSGLVTIEDILELIVGEIEDEHDVDEQEQDNIRPLNKYTYSVKALTSVEDFNQFFETGFSEEEADTIGGIVLKAFGHMPMRDEAVEIGGIEFRVAHADKRRLIQLKVSLPRQDDDDQKG</sequence>
<name>A0A0U2PFJ4_9ALTE</name>
<dbReference type="SMART" id="SM01091">
    <property type="entry name" value="CorC_HlyC"/>
    <property type="match status" value="1"/>
</dbReference>
<protein>
    <recommendedName>
        <fullName evidence="8">Magnesium and cobalt efflux protein CorC</fullName>
    </recommendedName>
</protein>
<feature type="domain" description="CBS" evidence="10">
    <location>
        <begin position="71"/>
        <end position="130"/>
    </location>
</feature>
<evidence type="ECO:0000256" key="3">
    <source>
        <dbReference type="ARBA" id="ARBA00022737"/>
    </source>
</evidence>
<dbReference type="PROSITE" id="PS51371">
    <property type="entry name" value="CBS"/>
    <property type="match status" value="2"/>
</dbReference>
<dbReference type="InterPro" id="IPR036318">
    <property type="entry name" value="FAD-bd_PCMH-like_sf"/>
</dbReference>
<gene>
    <name evidence="11" type="ORF">AT746_07405</name>
</gene>
<keyword evidence="5 9" id="KW-0129">CBS domain</keyword>
<dbReference type="SUPFAM" id="SSF54631">
    <property type="entry name" value="CBS-domain pair"/>
    <property type="match status" value="1"/>
</dbReference>
<dbReference type="InterPro" id="IPR044751">
    <property type="entry name" value="Ion_transp-like_CBS"/>
</dbReference>
<dbReference type="Pfam" id="PF03471">
    <property type="entry name" value="CorC_HlyC"/>
    <property type="match status" value="1"/>
</dbReference>
<dbReference type="FunFam" id="3.10.580.10:FF:000002">
    <property type="entry name" value="Magnesium/cobalt efflux protein CorC"/>
    <property type="match status" value="1"/>
</dbReference>
<dbReference type="Pfam" id="PF21917">
    <property type="entry name" value="NMB0537_N"/>
    <property type="match status" value="1"/>
</dbReference>
<dbReference type="SUPFAM" id="SSF56176">
    <property type="entry name" value="FAD-binding/transporter-associated domain-like"/>
    <property type="match status" value="1"/>
</dbReference>
<organism evidence="11 12">
    <name type="scientific">Lacimicrobium alkaliphilum</name>
    <dbReference type="NCBI Taxonomy" id="1526571"/>
    <lineage>
        <taxon>Bacteria</taxon>
        <taxon>Pseudomonadati</taxon>
        <taxon>Pseudomonadota</taxon>
        <taxon>Gammaproteobacteria</taxon>
        <taxon>Alteromonadales</taxon>
        <taxon>Alteromonadaceae</taxon>
        <taxon>Lacimicrobium</taxon>
    </lineage>
</organism>
<dbReference type="RefSeq" id="WP_062478523.1">
    <property type="nucleotide sequence ID" value="NZ_CP013650.1"/>
</dbReference>
<dbReference type="KEGG" id="lal:AT746_07405"/>
<dbReference type="Gene3D" id="3.10.580.10">
    <property type="entry name" value="CBS-domain"/>
    <property type="match status" value="1"/>
</dbReference>
<dbReference type="PANTHER" id="PTHR22777:SF27">
    <property type="entry name" value="MAGNESIUM AND COBALT EFFLUX PROTEIN CORC"/>
    <property type="match status" value="1"/>
</dbReference>
<dbReference type="STRING" id="1526571.AT746_07405"/>
<dbReference type="Gene3D" id="3.30.465.10">
    <property type="match status" value="1"/>
</dbReference>
<dbReference type="OrthoDB" id="9797674at2"/>
<dbReference type="GO" id="GO:0050660">
    <property type="term" value="F:flavin adenine dinucleotide binding"/>
    <property type="evidence" value="ECO:0007669"/>
    <property type="project" value="InterPro"/>
</dbReference>
<evidence type="ECO:0000256" key="6">
    <source>
        <dbReference type="ARBA" id="ARBA00023285"/>
    </source>
</evidence>
<dbReference type="InterPro" id="IPR005170">
    <property type="entry name" value="Transptr-assoc_dom"/>
</dbReference>
<dbReference type="InterPro" id="IPR000644">
    <property type="entry name" value="CBS_dom"/>
</dbReference>
<accession>A0A0U2PFJ4</accession>
<evidence type="ECO:0000313" key="11">
    <source>
        <dbReference type="EMBL" id="ALS98109.1"/>
    </source>
</evidence>
<evidence type="ECO:0000256" key="4">
    <source>
        <dbReference type="ARBA" id="ARBA00022842"/>
    </source>
</evidence>
<dbReference type="Pfam" id="PF00571">
    <property type="entry name" value="CBS"/>
    <property type="match status" value="2"/>
</dbReference>
<dbReference type="CDD" id="cd04590">
    <property type="entry name" value="CBS_pair_CorC_HlyC_assoc"/>
    <property type="match status" value="1"/>
</dbReference>
<dbReference type="EMBL" id="CP013650">
    <property type="protein sequence ID" value="ALS98109.1"/>
    <property type="molecule type" value="Genomic_DNA"/>
</dbReference>
<keyword evidence="4" id="KW-0460">Magnesium</keyword>
<dbReference type="GO" id="GO:0005886">
    <property type="term" value="C:plasma membrane"/>
    <property type="evidence" value="ECO:0007669"/>
    <property type="project" value="TreeGrafter"/>
</dbReference>
<reference evidence="11 12" key="1">
    <citation type="submission" date="2015-12" db="EMBL/GenBank/DDBJ databases">
        <title>Complete genome of Lacimicrobium alkaliphilum KCTC 32984.</title>
        <authorList>
            <person name="Kim S.-G."/>
            <person name="Lee Y.-J."/>
        </authorList>
    </citation>
    <scope>NUCLEOTIDE SEQUENCE [LARGE SCALE GENOMIC DNA]</scope>
    <source>
        <strain evidence="11 12">YelD216</strain>
    </source>
</reference>
<keyword evidence="3" id="KW-0677">Repeat</keyword>
<dbReference type="InterPro" id="IPR016169">
    <property type="entry name" value="FAD-bd_PCMH_sub2"/>
</dbReference>
<dbReference type="AlphaFoldDB" id="A0A0U2PFJ4"/>
<dbReference type="InterPro" id="IPR054115">
    <property type="entry name" value="CorC_N"/>
</dbReference>
<comment type="similarity">
    <text evidence="1">Belongs to the UPF0053 family.</text>
</comment>
<keyword evidence="12" id="KW-1185">Reference proteome</keyword>
<dbReference type="PANTHER" id="PTHR22777">
    <property type="entry name" value="HEMOLYSIN-RELATED"/>
    <property type="match status" value="1"/>
</dbReference>